<feature type="region of interest" description="Disordered" evidence="1">
    <location>
        <begin position="177"/>
        <end position="211"/>
    </location>
</feature>
<name>A0ABQ8BCA2_BRANA</name>
<evidence type="ECO:0000313" key="3">
    <source>
        <dbReference type="Proteomes" id="UP000824890"/>
    </source>
</evidence>
<sequence>MSEESDSVDKVSVFPVSGGQSPLATVNPIPAGLLVPPSSILVKEALDFFCDEIAPLPPFRHTFGIFLGSEIGSWSVLAEAVMSNDASSLGVREPLMDLGDVGEMVILLVFSDLETDSEIGSRSSLAEAVCREAKTSFEILESFGEPEVGGAPVAKEPETCAPNGILGEAFSGLFYSPSGRSLPEHQKRATDAGLDAGLDAGKGQKTRYRES</sequence>
<evidence type="ECO:0000313" key="2">
    <source>
        <dbReference type="EMBL" id="KAH0902444.1"/>
    </source>
</evidence>
<evidence type="ECO:0000256" key="1">
    <source>
        <dbReference type="SAM" id="MobiDB-lite"/>
    </source>
</evidence>
<dbReference type="Proteomes" id="UP000824890">
    <property type="component" value="Unassembled WGS sequence"/>
</dbReference>
<dbReference type="EMBL" id="JAGKQM010000011">
    <property type="protein sequence ID" value="KAH0902444.1"/>
    <property type="molecule type" value="Genomic_DNA"/>
</dbReference>
<proteinExistence type="predicted"/>
<gene>
    <name evidence="2" type="ORF">HID58_041947</name>
</gene>
<reference evidence="2 3" key="1">
    <citation type="submission" date="2021-05" db="EMBL/GenBank/DDBJ databases">
        <title>Genome Assembly of Synthetic Allotetraploid Brassica napus Reveals Homoeologous Exchanges between Subgenomes.</title>
        <authorList>
            <person name="Davis J.T."/>
        </authorList>
    </citation>
    <scope>NUCLEOTIDE SEQUENCE [LARGE SCALE GENOMIC DNA]</scope>
    <source>
        <strain evidence="3">cv. Da-Ae</strain>
        <tissue evidence="2">Seedling</tissue>
    </source>
</reference>
<protein>
    <submittedName>
        <fullName evidence="2">Uncharacterized protein</fullName>
    </submittedName>
</protein>
<comment type="caution">
    <text evidence="2">The sequence shown here is derived from an EMBL/GenBank/DDBJ whole genome shotgun (WGS) entry which is preliminary data.</text>
</comment>
<organism evidence="2 3">
    <name type="scientific">Brassica napus</name>
    <name type="common">Rape</name>
    <dbReference type="NCBI Taxonomy" id="3708"/>
    <lineage>
        <taxon>Eukaryota</taxon>
        <taxon>Viridiplantae</taxon>
        <taxon>Streptophyta</taxon>
        <taxon>Embryophyta</taxon>
        <taxon>Tracheophyta</taxon>
        <taxon>Spermatophyta</taxon>
        <taxon>Magnoliopsida</taxon>
        <taxon>eudicotyledons</taxon>
        <taxon>Gunneridae</taxon>
        <taxon>Pentapetalae</taxon>
        <taxon>rosids</taxon>
        <taxon>malvids</taxon>
        <taxon>Brassicales</taxon>
        <taxon>Brassicaceae</taxon>
        <taxon>Brassiceae</taxon>
        <taxon>Brassica</taxon>
    </lineage>
</organism>
<keyword evidence="3" id="KW-1185">Reference proteome</keyword>
<accession>A0ABQ8BCA2</accession>
<feature type="compositionally biased region" description="Low complexity" evidence="1">
    <location>
        <begin position="191"/>
        <end position="201"/>
    </location>
</feature>